<evidence type="ECO:0000313" key="5">
    <source>
        <dbReference type="EMBL" id="BBH02298.1"/>
    </source>
</evidence>
<evidence type="ECO:0000256" key="1">
    <source>
        <dbReference type="ARBA" id="ARBA00003211"/>
    </source>
</evidence>
<sequence length="107" mass="11813">SGIQCAEYVRKLGPEVDPSPACCAVVKKANVKCVCKLVAKEIEDLIDMEVGFVARSCGKKVSPGTKCGSKLYRSQSMKTGEPMHERGMLLRIPEMGFRHSHLILQYN</sequence>
<dbReference type="Gene3D" id="1.10.110.10">
    <property type="entry name" value="Plant lipid-transfer and hydrophobic proteins"/>
    <property type="match status" value="1"/>
</dbReference>
<dbReference type="PANTHER" id="PTHR33286">
    <property type="entry name" value="BIFUNCTIONAL INHIBITOR/LIPID-TRANSFER PROTEIN/SEED STORAGE 2S ALBUMIN SUPERFAMILY PROTEIN"/>
    <property type="match status" value="1"/>
</dbReference>
<dbReference type="SMART" id="SM00499">
    <property type="entry name" value="AAI"/>
    <property type="match status" value="1"/>
</dbReference>
<organism evidence="5">
    <name type="scientific">Prunus dulcis</name>
    <name type="common">Almond</name>
    <name type="synonym">Amygdalus dulcis</name>
    <dbReference type="NCBI Taxonomy" id="3755"/>
    <lineage>
        <taxon>Eukaryota</taxon>
        <taxon>Viridiplantae</taxon>
        <taxon>Streptophyta</taxon>
        <taxon>Embryophyta</taxon>
        <taxon>Tracheophyta</taxon>
        <taxon>Spermatophyta</taxon>
        <taxon>Magnoliopsida</taxon>
        <taxon>eudicotyledons</taxon>
        <taxon>Gunneridae</taxon>
        <taxon>Pentapetalae</taxon>
        <taxon>rosids</taxon>
        <taxon>fabids</taxon>
        <taxon>Rosales</taxon>
        <taxon>Rosaceae</taxon>
        <taxon>Amygdaloideae</taxon>
        <taxon>Amygdaleae</taxon>
        <taxon>Prunus</taxon>
    </lineage>
</organism>
<comment type="function">
    <text evidence="1">Plant non-specific lipid-transfer proteins transfer phospholipids as well as galactolipids across membranes. May play a role in wax or cutin deposition in the cell walls of expanding epidermal cells and certain secretory tissues.</text>
</comment>
<dbReference type="Pfam" id="PF14368">
    <property type="entry name" value="LTP_2"/>
    <property type="match status" value="1"/>
</dbReference>
<dbReference type="InterPro" id="IPR044741">
    <property type="entry name" value="NsLTP-like"/>
</dbReference>
<name>A0A4Y1REH5_PRUDU</name>
<gene>
    <name evidence="5" type="ORF">Prudu_012825</name>
</gene>
<feature type="domain" description="Bifunctional inhibitor/plant lipid transfer protein/seed storage helical" evidence="4">
    <location>
        <begin position="5"/>
        <end position="67"/>
    </location>
</feature>
<dbReference type="AlphaFoldDB" id="A0A4Y1REH5"/>
<proteinExistence type="predicted"/>
<accession>A0A4Y1REH5</accession>
<keyword evidence="3" id="KW-0446">Lipid-binding</keyword>
<protein>
    <submittedName>
        <fullName evidence="5">Bifunctional inhibitor/lipid-transfer protein/seed storage 2S albumin superfamily protein</fullName>
    </submittedName>
</protein>
<dbReference type="GO" id="GO:0008289">
    <property type="term" value="F:lipid binding"/>
    <property type="evidence" value="ECO:0007669"/>
    <property type="project" value="UniProtKB-KW"/>
</dbReference>
<dbReference type="InterPro" id="IPR036312">
    <property type="entry name" value="Bifun_inhib/LTP/seed_sf"/>
</dbReference>
<dbReference type="PANTHER" id="PTHR33286:SF1">
    <property type="entry name" value="OS01G0800600 PROTEIN"/>
    <property type="match status" value="1"/>
</dbReference>
<dbReference type="SUPFAM" id="SSF47699">
    <property type="entry name" value="Bifunctional inhibitor/lipid-transfer protein/seed storage 2S albumin"/>
    <property type="match status" value="1"/>
</dbReference>
<evidence type="ECO:0000256" key="2">
    <source>
        <dbReference type="ARBA" id="ARBA00022448"/>
    </source>
</evidence>
<dbReference type="EMBL" id="AP019300">
    <property type="protein sequence ID" value="BBH02298.1"/>
    <property type="molecule type" value="Genomic_DNA"/>
</dbReference>
<dbReference type="InterPro" id="IPR016140">
    <property type="entry name" value="Bifunc_inhib/LTP/seed_store"/>
</dbReference>
<evidence type="ECO:0000259" key="4">
    <source>
        <dbReference type="SMART" id="SM00499"/>
    </source>
</evidence>
<evidence type="ECO:0000256" key="3">
    <source>
        <dbReference type="ARBA" id="ARBA00023121"/>
    </source>
</evidence>
<reference evidence="5" key="1">
    <citation type="journal article" date="2019" name="Science">
        <title>Mutation of a bHLH transcription factor allowed almond domestication.</title>
        <authorList>
            <person name="Sanchez-Perez R."/>
            <person name="Pavan S."/>
            <person name="Mazzeo R."/>
            <person name="Moldovan C."/>
            <person name="Aiese Cigliano R."/>
            <person name="Del Cueto J."/>
            <person name="Ricciardi F."/>
            <person name="Lotti C."/>
            <person name="Ricciardi L."/>
            <person name="Dicenta F."/>
            <person name="Lopez-Marques R.L."/>
            <person name="Lindberg Moller B."/>
        </authorList>
    </citation>
    <scope>NUCLEOTIDE SEQUENCE</scope>
</reference>
<keyword evidence="2" id="KW-0813">Transport</keyword>
<feature type="non-terminal residue" evidence="5">
    <location>
        <position position="1"/>
    </location>
</feature>
<dbReference type="CDD" id="cd04660">
    <property type="entry name" value="nsLTP_like"/>
    <property type="match status" value="1"/>
</dbReference>